<proteinExistence type="predicted"/>
<feature type="transmembrane region" description="Helical" evidence="5">
    <location>
        <begin position="33"/>
        <end position="59"/>
    </location>
</feature>
<dbReference type="RefSeq" id="XP_038048344.1">
    <property type="nucleotide sequence ID" value="XM_038192416.1"/>
</dbReference>
<dbReference type="InterPro" id="IPR050307">
    <property type="entry name" value="Sterol_Desaturase_Related"/>
</dbReference>
<reference evidence="7" key="1">
    <citation type="submission" date="2022-11" db="UniProtKB">
        <authorList>
            <consortium name="EnsemblMetazoa"/>
        </authorList>
    </citation>
    <scope>IDENTIFICATION</scope>
</reference>
<feature type="transmembrane region" description="Helical" evidence="5">
    <location>
        <begin position="196"/>
        <end position="213"/>
    </location>
</feature>
<sequence length="316" mass="37192">MDIVLGVADRYVFTKYQVYPDAWTEDYWLRQFLSLYVIVNVLFVISYFFAASLCYIFVFDKRLKRHPFFLKNQIRHEIKMSLLSCIQQAVLFAAIMLLEVRGFSKLYMYEDSDTIGYTTWFLVARDVIGMVAFSDSAIYWIHRWLHHRLVYKHIHKQHHMYKITSPFASHAFHPLDGFAQSLPYHVFPFLFPIHKYVYLVLLFLVNMWTISVHDGDTRVPGPLKAYINGTAHHTDHHLYYNYNYGQYFTLWDRIGNSYRTPMVFQGKSPLDDLVDENCKEVDGKEEATVSKGKLHGSLGSRPVNRTKMTQANQITI</sequence>
<dbReference type="GeneID" id="119722327"/>
<dbReference type="PANTHER" id="PTHR11863">
    <property type="entry name" value="STEROL DESATURASE"/>
    <property type="match status" value="1"/>
</dbReference>
<keyword evidence="2 5" id="KW-0812">Transmembrane</keyword>
<evidence type="ECO:0000256" key="2">
    <source>
        <dbReference type="ARBA" id="ARBA00022692"/>
    </source>
</evidence>
<dbReference type="GO" id="GO:0016020">
    <property type="term" value="C:membrane"/>
    <property type="evidence" value="ECO:0007669"/>
    <property type="project" value="UniProtKB-SubCell"/>
</dbReference>
<dbReference type="GO" id="GO:0016491">
    <property type="term" value="F:oxidoreductase activity"/>
    <property type="evidence" value="ECO:0007669"/>
    <property type="project" value="InterPro"/>
</dbReference>
<dbReference type="GO" id="GO:0005506">
    <property type="term" value="F:iron ion binding"/>
    <property type="evidence" value="ECO:0007669"/>
    <property type="project" value="InterPro"/>
</dbReference>
<evidence type="ECO:0000259" key="6">
    <source>
        <dbReference type="Pfam" id="PF04116"/>
    </source>
</evidence>
<name>A0A913Z9N8_PATMI</name>
<protein>
    <recommendedName>
        <fullName evidence="6">Fatty acid hydroxylase domain-containing protein</fullName>
    </recommendedName>
</protein>
<dbReference type="OMA" id="MAYWIHR"/>
<dbReference type="OrthoDB" id="408954at2759"/>
<organism evidence="7 8">
    <name type="scientific">Patiria miniata</name>
    <name type="common">Bat star</name>
    <name type="synonym">Asterina miniata</name>
    <dbReference type="NCBI Taxonomy" id="46514"/>
    <lineage>
        <taxon>Eukaryota</taxon>
        <taxon>Metazoa</taxon>
        <taxon>Echinodermata</taxon>
        <taxon>Eleutherozoa</taxon>
        <taxon>Asterozoa</taxon>
        <taxon>Asteroidea</taxon>
        <taxon>Valvatacea</taxon>
        <taxon>Valvatida</taxon>
        <taxon>Asterinidae</taxon>
        <taxon>Patiria</taxon>
    </lineage>
</organism>
<dbReference type="AlphaFoldDB" id="A0A913Z9N8"/>
<dbReference type="GO" id="GO:0008610">
    <property type="term" value="P:lipid biosynthetic process"/>
    <property type="evidence" value="ECO:0007669"/>
    <property type="project" value="InterPro"/>
</dbReference>
<keyword evidence="3 5" id="KW-1133">Transmembrane helix</keyword>
<feature type="transmembrane region" description="Helical" evidence="5">
    <location>
        <begin position="80"/>
        <end position="98"/>
    </location>
</feature>
<evidence type="ECO:0000256" key="5">
    <source>
        <dbReference type="SAM" id="Phobius"/>
    </source>
</evidence>
<feature type="domain" description="Fatty acid hydroxylase" evidence="6">
    <location>
        <begin position="129"/>
        <end position="255"/>
    </location>
</feature>
<comment type="subcellular location">
    <subcellularLocation>
        <location evidence="1">Membrane</location>
    </subcellularLocation>
</comment>
<keyword evidence="8" id="KW-1185">Reference proteome</keyword>
<accession>A0A913Z9N8</accession>
<evidence type="ECO:0000256" key="4">
    <source>
        <dbReference type="ARBA" id="ARBA00023136"/>
    </source>
</evidence>
<evidence type="ECO:0000313" key="7">
    <source>
        <dbReference type="EnsemblMetazoa" id="XP_038048344.1"/>
    </source>
</evidence>
<keyword evidence="4 5" id="KW-0472">Membrane</keyword>
<dbReference type="Pfam" id="PF04116">
    <property type="entry name" value="FA_hydroxylase"/>
    <property type="match status" value="1"/>
</dbReference>
<dbReference type="InterPro" id="IPR006694">
    <property type="entry name" value="Fatty_acid_hydroxylase"/>
</dbReference>
<dbReference type="EnsemblMetazoa" id="XM_038192416.1">
    <property type="protein sequence ID" value="XP_038048344.1"/>
    <property type="gene ID" value="LOC119722327"/>
</dbReference>
<evidence type="ECO:0000313" key="8">
    <source>
        <dbReference type="Proteomes" id="UP000887568"/>
    </source>
</evidence>
<dbReference type="Proteomes" id="UP000887568">
    <property type="component" value="Unplaced"/>
</dbReference>
<evidence type="ECO:0000256" key="3">
    <source>
        <dbReference type="ARBA" id="ARBA00022989"/>
    </source>
</evidence>
<evidence type="ECO:0000256" key="1">
    <source>
        <dbReference type="ARBA" id="ARBA00004370"/>
    </source>
</evidence>